<sequence>MISCNNFYQAISAAGVGFYAGVPDSLLKEICACITEKSAADKHIIAANEGAAVGLAIGSYLATGELAMVYMQNSGLGNIVNPLLSLADAKVYSVPMLLMVGWRGEPGVKDEPQHVKQGEVTLDLLDAMGIPYQILPDKDEEAELVMQKMVAMANELQQPTALVVRKNTFDKYQKQQADSVRSSLTLRREEALSIILEEIAAEDVVVSTTGMISREIFEYRETAKQGHAQDFLTVGGMGHCSQIAMGVALSKKDKKVFCIDGDGAVIMHMGSLGISGQYKGGNLIHIVVNNGKHDSVGGQPTIGFDIDIPEIAKACGYREVCRVDTEAAIRQEIQRIKNMGVPSLIEVQVLPGSRPDLGRPTTTPIENKEAFMKHVMS</sequence>
<dbReference type="FunFam" id="3.40.50.970:FF:000100">
    <property type="entry name" value="Putative phosphonopyruvate decarboxylase"/>
    <property type="match status" value="1"/>
</dbReference>
<evidence type="ECO:0000313" key="7">
    <source>
        <dbReference type="Proteomes" id="UP000624703"/>
    </source>
</evidence>
<evidence type="ECO:0000313" key="6">
    <source>
        <dbReference type="EMBL" id="MBK1792766.1"/>
    </source>
</evidence>
<dbReference type="PANTHER" id="PTHR42818:SF1">
    <property type="entry name" value="SULFOPYRUVATE DECARBOXYLASE"/>
    <property type="match status" value="1"/>
</dbReference>
<evidence type="ECO:0000256" key="2">
    <source>
        <dbReference type="ARBA" id="ARBA00023052"/>
    </source>
</evidence>
<feature type="domain" description="Thiamine pyrophosphate enzyme TPP-binding" evidence="4">
    <location>
        <begin position="209"/>
        <end position="347"/>
    </location>
</feature>
<accession>A0A8J7MH44</accession>
<keyword evidence="1" id="KW-0210">Decarboxylase</keyword>
<dbReference type="PANTHER" id="PTHR42818">
    <property type="entry name" value="SULFOPYRUVATE DECARBOXYLASE SUBUNIT ALPHA"/>
    <property type="match status" value="1"/>
</dbReference>
<dbReference type="GO" id="GO:0032923">
    <property type="term" value="P:organic phosphonate biosynthetic process"/>
    <property type="evidence" value="ECO:0007669"/>
    <property type="project" value="InterPro"/>
</dbReference>
<dbReference type="InterPro" id="IPR051818">
    <property type="entry name" value="TPP_dependent_decarboxylase"/>
</dbReference>
<protein>
    <submittedName>
        <fullName evidence="6">Phosphonopyruvate decarboxylase</fullName>
        <ecNumber evidence="6">4.1.1.82</ecNumber>
    </submittedName>
</protein>
<dbReference type="InterPro" id="IPR012001">
    <property type="entry name" value="Thiamin_PyroP_enz_TPP-bd_dom"/>
</dbReference>
<evidence type="ECO:0000256" key="3">
    <source>
        <dbReference type="ARBA" id="ARBA00023239"/>
    </source>
</evidence>
<keyword evidence="2" id="KW-0786">Thiamine pyrophosphate</keyword>
<gene>
    <name evidence="6" type="primary">aepY</name>
    <name evidence="6" type="ORF">JIN82_16500</name>
</gene>
<dbReference type="CDD" id="cd07035">
    <property type="entry name" value="TPP_PYR_POX_like"/>
    <property type="match status" value="1"/>
</dbReference>
<feature type="domain" description="Thiamine pyrophosphate enzyme N-terminal TPP-binding" evidence="5">
    <location>
        <begin position="8"/>
        <end position="120"/>
    </location>
</feature>
<dbReference type="RefSeq" id="WP_200312775.1">
    <property type="nucleotide sequence ID" value="NZ_JAENIM010000047.1"/>
</dbReference>
<dbReference type="Proteomes" id="UP000624703">
    <property type="component" value="Unassembled WGS sequence"/>
</dbReference>
<dbReference type="GO" id="GO:0033980">
    <property type="term" value="F:phosphonopyruvate decarboxylase activity"/>
    <property type="evidence" value="ECO:0007669"/>
    <property type="project" value="UniProtKB-EC"/>
</dbReference>
<dbReference type="InterPro" id="IPR029061">
    <property type="entry name" value="THDP-binding"/>
</dbReference>
<evidence type="ECO:0000259" key="4">
    <source>
        <dbReference type="Pfam" id="PF02775"/>
    </source>
</evidence>
<dbReference type="CDD" id="cd03371">
    <property type="entry name" value="TPP_PpyrDC"/>
    <property type="match status" value="1"/>
</dbReference>
<dbReference type="InterPro" id="IPR017684">
    <property type="entry name" value="Phosphono-pyrv_decarboxylase"/>
</dbReference>
<dbReference type="Pfam" id="PF02775">
    <property type="entry name" value="TPP_enzyme_C"/>
    <property type="match status" value="1"/>
</dbReference>
<evidence type="ECO:0000259" key="5">
    <source>
        <dbReference type="Pfam" id="PF02776"/>
    </source>
</evidence>
<dbReference type="Pfam" id="PF02776">
    <property type="entry name" value="TPP_enzyme_N"/>
    <property type="match status" value="1"/>
</dbReference>
<dbReference type="EC" id="4.1.1.82" evidence="6"/>
<organism evidence="6 7">
    <name type="scientific">Persicirhabdus sediminis</name>
    <dbReference type="NCBI Taxonomy" id="454144"/>
    <lineage>
        <taxon>Bacteria</taxon>
        <taxon>Pseudomonadati</taxon>
        <taxon>Verrucomicrobiota</taxon>
        <taxon>Verrucomicrobiia</taxon>
        <taxon>Verrucomicrobiales</taxon>
        <taxon>Verrucomicrobiaceae</taxon>
        <taxon>Persicirhabdus</taxon>
    </lineage>
</organism>
<comment type="caution">
    <text evidence="6">The sequence shown here is derived from an EMBL/GenBank/DDBJ whole genome shotgun (WGS) entry which is preliminary data.</text>
</comment>
<dbReference type="GO" id="GO:0030976">
    <property type="term" value="F:thiamine pyrophosphate binding"/>
    <property type="evidence" value="ECO:0007669"/>
    <property type="project" value="InterPro"/>
</dbReference>
<dbReference type="EMBL" id="JAENIM010000047">
    <property type="protein sequence ID" value="MBK1792766.1"/>
    <property type="molecule type" value="Genomic_DNA"/>
</dbReference>
<dbReference type="AlphaFoldDB" id="A0A8J7MH44"/>
<dbReference type="Gene3D" id="3.40.50.970">
    <property type="match status" value="2"/>
</dbReference>
<evidence type="ECO:0000256" key="1">
    <source>
        <dbReference type="ARBA" id="ARBA00022793"/>
    </source>
</evidence>
<keyword evidence="7" id="KW-1185">Reference proteome</keyword>
<keyword evidence="3 6" id="KW-0456">Lyase</keyword>
<dbReference type="InterPro" id="IPR011766">
    <property type="entry name" value="TPP_enzyme_TPP-bd"/>
</dbReference>
<name>A0A8J7MH44_9BACT</name>
<proteinExistence type="predicted"/>
<dbReference type="SUPFAM" id="SSF52518">
    <property type="entry name" value="Thiamin diphosphate-binding fold (THDP-binding)"/>
    <property type="match status" value="2"/>
</dbReference>
<reference evidence="6" key="1">
    <citation type="submission" date="2021-01" db="EMBL/GenBank/DDBJ databases">
        <title>Modified the classification status of verrucomicrobia.</title>
        <authorList>
            <person name="Feng X."/>
        </authorList>
    </citation>
    <scope>NUCLEOTIDE SEQUENCE</scope>
    <source>
        <strain evidence="6">_KCTC 22039</strain>
    </source>
</reference>
<dbReference type="NCBIfam" id="TIGR03297">
    <property type="entry name" value="Ppyr-DeCO2ase"/>
    <property type="match status" value="1"/>
</dbReference>